<dbReference type="GeneID" id="7830351"/>
<dbReference type="PROSITE" id="PS50957">
    <property type="entry name" value="JOSEPHIN"/>
    <property type="match status" value="1"/>
</dbReference>
<dbReference type="KEGG" id="tet:TTHERM_00825070"/>
<protein>
    <recommendedName>
        <fullName evidence="2">ubiquitinyl hydrolase 1</fullName>
        <ecNumber evidence="2">3.4.19.12</ecNumber>
    </recommendedName>
</protein>
<evidence type="ECO:0000256" key="1">
    <source>
        <dbReference type="ARBA" id="ARBA00000707"/>
    </source>
</evidence>
<dbReference type="EC" id="3.4.19.12" evidence="2"/>
<keyword evidence="5 6" id="KW-0378">Hydrolase</keyword>
<dbReference type="Pfam" id="PF02099">
    <property type="entry name" value="Josephin"/>
    <property type="match status" value="1"/>
</dbReference>
<keyword evidence="3" id="KW-0645">Protease</keyword>
<gene>
    <name evidence="8" type="ORF">TTHERM_00825070</name>
</gene>
<accession>I7M5W6</accession>
<evidence type="ECO:0000259" key="7">
    <source>
        <dbReference type="PROSITE" id="PS50957"/>
    </source>
</evidence>
<dbReference type="RefSeq" id="XP_001031375.2">
    <property type="nucleotide sequence ID" value="XM_001031375.2"/>
</dbReference>
<dbReference type="GO" id="GO:0006508">
    <property type="term" value="P:proteolysis"/>
    <property type="evidence" value="ECO:0007669"/>
    <property type="project" value="UniProtKB-KW"/>
</dbReference>
<dbReference type="GO" id="GO:0004843">
    <property type="term" value="F:cysteine-type deubiquitinase activity"/>
    <property type="evidence" value="ECO:0007669"/>
    <property type="project" value="UniProtKB-EC"/>
</dbReference>
<reference evidence="9" key="1">
    <citation type="journal article" date="2006" name="PLoS Biol.">
        <title>Macronuclear genome sequence of the ciliate Tetrahymena thermophila, a model eukaryote.</title>
        <authorList>
            <person name="Eisen J.A."/>
            <person name="Coyne R.S."/>
            <person name="Wu M."/>
            <person name="Wu D."/>
            <person name="Thiagarajan M."/>
            <person name="Wortman J.R."/>
            <person name="Badger J.H."/>
            <person name="Ren Q."/>
            <person name="Amedeo P."/>
            <person name="Jones K.M."/>
            <person name="Tallon L.J."/>
            <person name="Delcher A.L."/>
            <person name="Salzberg S.L."/>
            <person name="Silva J.C."/>
            <person name="Haas B.J."/>
            <person name="Majoros W.H."/>
            <person name="Farzad M."/>
            <person name="Carlton J.M."/>
            <person name="Smith R.K. Jr."/>
            <person name="Garg J."/>
            <person name="Pearlman R.E."/>
            <person name="Karrer K.M."/>
            <person name="Sun L."/>
            <person name="Manning G."/>
            <person name="Elde N.C."/>
            <person name="Turkewitz A.P."/>
            <person name="Asai D.J."/>
            <person name="Wilkes D.E."/>
            <person name="Wang Y."/>
            <person name="Cai H."/>
            <person name="Collins K."/>
            <person name="Stewart B.A."/>
            <person name="Lee S.R."/>
            <person name="Wilamowska K."/>
            <person name="Weinberg Z."/>
            <person name="Ruzzo W.L."/>
            <person name="Wloga D."/>
            <person name="Gaertig J."/>
            <person name="Frankel J."/>
            <person name="Tsao C.-C."/>
            <person name="Gorovsky M.A."/>
            <person name="Keeling P.J."/>
            <person name="Waller R.F."/>
            <person name="Patron N.J."/>
            <person name="Cherry J.M."/>
            <person name="Stover N.A."/>
            <person name="Krieger C.J."/>
            <person name="del Toro C."/>
            <person name="Ryder H.F."/>
            <person name="Williamson S.C."/>
            <person name="Barbeau R.A."/>
            <person name="Hamilton E.P."/>
            <person name="Orias E."/>
        </authorList>
    </citation>
    <scope>NUCLEOTIDE SEQUENCE [LARGE SCALE GENOMIC DNA]</scope>
    <source>
        <strain evidence="9">SB210</strain>
    </source>
</reference>
<keyword evidence="4" id="KW-0833">Ubl conjugation pathway</keyword>
<name>I7M5W6_TETTS</name>
<evidence type="ECO:0000256" key="5">
    <source>
        <dbReference type="ARBA" id="ARBA00022801"/>
    </source>
</evidence>
<sequence length="258" mass="30591">MIFSYKKQLKNFLNINLSQRMFYCYQQTDFVTKKKKVSKKSKEKNSALEIESKIKMEEGKIYHEKQKMLFCAKHALNNLYQAKKFTSKDLDDICDQLTKTKYLIYNPHRNIFKLGNYDINVIDKALQNNGHTIQWFDMRKDVKELNLLEQKNDIFGLILNVQYKNTFDKIIGCNTHHWLTIKVINNEIYNLDSKQNAAQIMSNDDLYDFLLEVKKNNGQILIVRKVDYDQQINQDINENKNEIIQGKEELSNDIAKNN</sequence>
<dbReference type="PANTHER" id="PTHR13291:SF0">
    <property type="entry name" value="JOSEPHIN-LIKE PROTEIN"/>
    <property type="match status" value="1"/>
</dbReference>
<dbReference type="InParanoid" id="I7M5W6"/>
<dbReference type="AlphaFoldDB" id="I7M5W6"/>
<dbReference type="Proteomes" id="UP000009168">
    <property type="component" value="Unassembled WGS sequence"/>
</dbReference>
<dbReference type="PANTHER" id="PTHR13291">
    <property type="entry name" value="JOSEPHIN 1, 2"/>
    <property type="match status" value="1"/>
</dbReference>
<evidence type="ECO:0000256" key="2">
    <source>
        <dbReference type="ARBA" id="ARBA00012759"/>
    </source>
</evidence>
<dbReference type="STRING" id="312017.I7M5W6"/>
<feature type="active site" evidence="6">
    <location>
        <position position="177"/>
    </location>
</feature>
<feature type="active site" evidence="6">
    <location>
        <position position="71"/>
    </location>
</feature>
<dbReference type="EMBL" id="GG662507">
    <property type="protein sequence ID" value="EAR83712.2"/>
    <property type="molecule type" value="Genomic_DNA"/>
</dbReference>
<dbReference type="GO" id="GO:0016579">
    <property type="term" value="P:protein deubiquitination"/>
    <property type="evidence" value="ECO:0007669"/>
    <property type="project" value="InterPro"/>
</dbReference>
<evidence type="ECO:0000313" key="8">
    <source>
        <dbReference type="EMBL" id="EAR83712.2"/>
    </source>
</evidence>
<dbReference type="OrthoDB" id="298092at2759"/>
<evidence type="ECO:0000256" key="4">
    <source>
        <dbReference type="ARBA" id="ARBA00022786"/>
    </source>
</evidence>
<dbReference type="Gene3D" id="3.90.70.40">
    <property type="match status" value="1"/>
</dbReference>
<evidence type="ECO:0000313" key="9">
    <source>
        <dbReference type="Proteomes" id="UP000009168"/>
    </source>
</evidence>
<organism evidence="8 9">
    <name type="scientific">Tetrahymena thermophila (strain SB210)</name>
    <dbReference type="NCBI Taxonomy" id="312017"/>
    <lineage>
        <taxon>Eukaryota</taxon>
        <taxon>Sar</taxon>
        <taxon>Alveolata</taxon>
        <taxon>Ciliophora</taxon>
        <taxon>Intramacronucleata</taxon>
        <taxon>Oligohymenophorea</taxon>
        <taxon>Hymenostomatida</taxon>
        <taxon>Tetrahymenina</taxon>
        <taxon>Tetrahymenidae</taxon>
        <taxon>Tetrahymena</taxon>
    </lineage>
</organism>
<feature type="active site" evidence="6">
    <location>
        <position position="192"/>
    </location>
</feature>
<dbReference type="InterPro" id="IPR040053">
    <property type="entry name" value="JOSD1/2"/>
</dbReference>
<keyword evidence="9" id="KW-1185">Reference proteome</keyword>
<evidence type="ECO:0000256" key="3">
    <source>
        <dbReference type="ARBA" id="ARBA00022670"/>
    </source>
</evidence>
<evidence type="ECO:0000256" key="6">
    <source>
        <dbReference type="PROSITE-ProRule" id="PRU00331"/>
    </source>
</evidence>
<dbReference type="InterPro" id="IPR006155">
    <property type="entry name" value="Josephin"/>
</dbReference>
<feature type="domain" description="Josephin" evidence="7">
    <location>
        <begin position="58"/>
        <end position="238"/>
    </location>
</feature>
<dbReference type="SMART" id="SM01246">
    <property type="entry name" value="Josephin"/>
    <property type="match status" value="1"/>
</dbReference>
<dbReference type="eggNOG" id="KOG2934">
    <property type="taxonomic scope" value="Eukaryota"/>
</dbReference>
<proteinExistence type="predicted"/>
<comment type="catalytic activity">
    <reaction evidence="1">
        <text>Thiol-dependent hydrolysis of ester, thioester, amide, peptide and isopeptide bonds formed by the C-terminal Gly of ubiquitin (a 76-residue protein attached to proteins as an intracellular targeting signal).</text>
        <dbReference type="EC" id="3.4.19.12"/>
    </reaction>
</comment>